<dbReference type="KEGG" id="scs:Sta7437_1154"/>
<feature type="domain" description="SnoaL-like" evidence="1">
    <location>
        <begin position="9"/>
        <end position="98"/>
    </location>
</feature>
<dbReference type="InterPro" id="IPR032710">
    <property type="entry name" value="NTF2-like_dom_sf"/>
</dbReference>
<evidence type="ECO:0000313" key="3">
    <source>
        <dbReference type="Proteomes" id="UP000010473"/>
    </source>
</evidence>
<dbReference type="AlphaFoldDB" id="K9XQ28"/>
<gene>
    <name evidence="2" type="ordered locus">Sta7437_1154</name>
</gene>
<dbReference type="EMBL" id="CP003653">
    <property type="protein sequence ID" value="AFZ34725.1"/>
    <property type="molecule type" value="Genomic_DNA"/>
</dbReference>
<evidence type="ECO:0000259" key="1">
    <source>
        <dbReference type="Pfam" id="PF12680"/>
    </source>
</evidence>
<keyword evidence="3" id="KW-1185">Reference proteome</keyword>
<dbReference type="RefSeq" id="WP_015192398.1">
    <property type="nucleotide sequence ID" value="NC_019748.1"/>
</dbReference>
<dbReference type="Pfam" id="PF12680">
    <property type="entry name" value="SnoaL_2"/>
    <property type="match status" value="1"/>
</dbReference>
<dbReference type="SUPFAM" id="SSF54427">
    <property type="entry name" value="NTF2-like"/>
    <property type="match status" value="1"/>
</dbReference>
<dbReference type="PANTHER" id="PTHR41252">
    <property type="entry name" value="BLR2505 PROTEIN"/>
    <property type="match status" value="1"/>
</dbReference>
<dbReference type="eggNOG" id="COG3631">
    <property type="taxonomic scope" value="Bacteria"/>
</dbReference>
<dbReference type="Proteomes" id="UP000010473">
    <property type="component" value="Chromosome"/>
</dbReference>
<dbReference type="InterPro" id="IPR037401">
    <property type="entry name" value="SnoaL-like"/>
</dbReference>
<protein>
    <recommendedName>
        <fullName evidence="1">SnoaL-like domain-containing protein</fullName>
    </recommendedName>
</protein>
<dbReference type="Gene3D" id="3.10.450.50">
    <property type="match status" value="1"/>
</dbReference>
<organism evidence="2 3">
    <name type="scientific">Stanieria cyanosphaera (strain ATCC 29371 / PCC 7437)</name>
    <dbReference type="NCBI Taxonomy" id="111780"/>
    <lineage>
        <taxon>Bacteria</taxon>
        <taxon>Bacillati</taxon>
        <taxon>Cyanobacteriota</taxon>
        <taxon>Cyanophyceae</taxon>
        <taxon>Pleurocapsales</taxon>
        <taxon>Dermocarpellaceae</taxon>
        <taxon>Stanieria</taxon>
    </lineage>
</organism>
<dbReference type="HOGENOM" id="CLU_107220_2_1_3"/>
<dbReference type="PANTHER" id="PTHR41252:SF1">
    <property type="entry name" value="BLR2505 PROTEIN"/>
    <property type="match status" value="1"/>
</dbReference>
<sequence>MNNLEIIKSLYRAFDQGDLDTILDLIAPNMEWFESEGIPYGGKFIGKDAVVTGVFQKIGAEWDNFRADVEEFIDAGEKIIALGYDSGIYKATGKSMTAPNSFNMDTRKWQGNQICSVH</sequence>
<proteinExistence type="predicted"/>
<name>K9XQ28_STAC7</name>
<reference evidence="3" key="1">
    <citation type="journal article" date="2013" name="Proc. Natl. Acad. Sci. U.S.A.">
        <title>Improving the coverage of the cyanobacterial phylum using diversity-driven genome sequencing.</title>
        <authorList>
            <person name="Shih P.M."/>
            <person name="Wu D."/>
            <person name="Latifi A."/>
            <person name="Axen S.D."/>
            <person name="Fewer D.P."/>
            <person name="Talla E."/>
            <person name="Calteau A."/>
            <person name="Cai F."/>
            <person name="Tandeau de Marsac N."/>
            <person name="Rippka R."/>
            <person name="Herdman M."/>
            <person name="Sivonen K."/>
            <person name="Coursin T."/>
            <person name="Laurent T."/>
            <person name="Goodwin L."/>
            <person name="Nolan M."/>
            <person name="Davenport K.W."/>
            <person name="Han C.S."/>
            <person name="Rubin E.M."/>
            <person name="Eisen J.A."/>
            <person name="Woyke T."/>
            <person name="Gugger M."/>
            <person name="Kerfeld C.A."/>
        </authorList>
    </citation>
    <scope>NUCLEOTIDE SEQUENCE [LARGE SCALE GENOMIC DNA]</scope>
    <source>
        <strain evidence="3">ATCC 29371 / PCC 7437</strain>
    </source>
</reference>
<evidence type="ECO:0000313" key="2">
    <source>
        <dbReference type="EMBL" id="AFZ34725.1"/>
    </source>
</evidence>
<accession>K9XQ28</accession>